<comment type="caution">
    <text evidence="2">The sequence shown here is derived from an EMBL/GenBank/DDBJ whole genome shotgun (WGS) entry which is preliminary data.</text>
</comment>
<organism evidence="2 3">
    <name type="scientific">Actinomadura sediminis</name>
    <dbReference type="NCBI Taxonomy" id="1038904"/>
    <lineage>
        <taxon>Bacteria</taxon>
        <taxon>Bacillati</taxon>
        <taxon>Actinomycetota</taxon>
        <taxon>Actinomycetes</taxon>
        <taxon>Streptosporangiales</taxon>
        <taxon>Thermomonosporaceae</taxon>
        <taxon>Actinomadura</taxon>
    </lineage>
</organism>
<evidence type="ECO:0000313" key="2">
    <source>
        <dbReference type="EMBL" id="MFD0899470.1"/>
    </source>
</evidence>
<keyword evidence="1" id="KW-1133">Transmembrane helix</keyword>
<dbReference type="Proteomes" id="UP001596972">
    <property type="component" value="Unassembled WGS sequence"/>
</dbReference>
<feature type="transmembrane region" description="Helical" evidence="1">
    <location>
        <begin position="72"/>
        <end position="88"/>
    </location>
</feature>
<keyword evidence="1" id="KW-0472">Membrane</keyword>
<gene>
    <name evidence="2" type="ORF">ACFQ11_03640</name>
</gene>
<evidence type="ECO:0000313" key="3">
    <source>
        <dbReference type="Proteomes" id="UP001596972"/>
    </source>
</evidence>
<accession>A0ABW3EIG0</accession>
<keyword evidence="3" id="KW-1185">Reference proteome</keyword>
<evidence type="ECO:0000256" key="1">
    <source>
        <dbReference type="SAM" id="Phobius"/>
    </source>
</evidence>
<keyword evidence="1" id="KW-0812">Transmembrane</keyword>
<reference evidence="3" key="1">
    <citation type="journal article" date="2019" name="Int. J. Syst. Evol. Microbiol.">
        <title>The Global Catalogue of Microorganisms (GCM) 10K type strain sequencing project: providing services to taxonomists for standard genome sequencing and annotation.</title>
        <authorList>
            <consortium name="The Broad Institute Genomics Platform"/>
            <consortium name="The Broad Institute Genome Sequencing Center for Infectious Disease"/>
            <person name="Wu L."/>
            <person name="Ma J."/>
        </authorList>
    </citation>
    <scope>NUCLEOTIDE SEQUENCE [LARGE SCALE GENOMIC DNA]</scope>
    <source>
        <strain evidence="3">JCM 31202</strain>
    </source>
</reference>
<name>A0ABW3EIG0_9ACTN</name>
<proteinExistence type="predicted"/>
<feature type="transmembrane region" description="Helical" evidence="1">
    <location>
        <begin position="38"/>
        <end position="60"/>
    </location>
</feature>
<feature type="transmembrane region" description="Helical" evidence="1">
    <location>
        <begin position="6"/>
        <end position="26"/>
    </location>
</feature>
<protein>
    <submittedName>
        <fullName evidence="2">Uncharacterized protein</fullName>
    </submittedName>
</protein>
<sequence length="92" mass="10032">MWAGMQIALIGVIGVGALGMAALDLYRASPRRRGWKPAGALALIAGGLWYLLCFTSIVFFDASFIAAPPEQLALGILLSLTFYGWKTWSRRK</sequence>
<dbReference type="EMBL" id="JBHTJA010000003">
    <property type="protein sequence ID" value="MFD0899470.1"/>
    <property type="molecule type" value="Genomic_DNA"/>
</dbReference>